<comment type="caution">
    <text evidence="2">The sequence shown here is derived from an EMBL/GenBank/DDBJ whole genome shotgun (WGS) entry which is preliminary data.</text>
</comment>
<feature type="transmembrane region" description="Helical" evidence="1">
    <location>
        <begin position="20"/>
        <end position="38"/>
    </location>
</feature>
<evidence type="ECO:0000313" key="3">
    <source>
        <dbReference type="Proteomes" id="UP001595833"/>
    </source>
</evidence>
<dbReference type="EMBL" id="JBHSJB010000003">
    <property type="protein sequence ID" value="MFC5052538.1"/>
    <property type="molecule type" value="Genomic_DNA"/>
</dbReference>
<gene>
    <name evidence="2" type="ORF">ACFPFM_02080</name>
</gene>
<accession>A0ABV9XQ74</accession>
<keyword evidence="1" id="KW-0472">Membrane</keyword>
<sequence length="59" mass="6095">MARDESPGFAGWLSAGGHTLPVAAGVALLVVVVVVATARANPATARRWASRLVDPSERL</sequence>
<proteinExistence type="predicted"/>
<keyword evidence="1" id="KW-1133">Transmembrane helix</keyword>
<dbReference type="RefSeq" id="WP_344035040.1">
    <property type="nucleotide sequence ID" value="NZ_BAAAKE010000002.1"/>
</dbReference>
<reference evidence="3" key="1">
    <citation type="journal article" date="2019" name="Int. J. Syst. Evol. Microbiol.">
        <title>The Global Catalogue of Microorganisms (GCM) 10K type strain sequencing project: providing services to taxonomists for standard genome sequencing and annotation.</title>
        <authorList>
            <consortium name="The Broad Institute Genomics Platform"/>
            <consortium name="The Broad Institute Genome Sequencing Center for Infectious Disease"/>
            <person name="Wu L."/>
            <person name="Ma J."/>
        </authorList>
    </citation>
    <scope>NUCLEOTIDE SEQUENCE [LARGE SCALE GENOMIC DNA]</scope>
    <source>
        <strain evidence="3">KCTC 12848</strain>
    </source>
</reference>
<name>A0ABV9XQ74_9PSEU</name>
<dbReference type="Proteomes" id="UP001595833">
    <property type="component" value="Unassembled WGS sequence"/>
</dbReference>
<organism evidence="2 3">
    <name type="scientific">Saccharothrix xinjiangensis</name>
    <dbReference type="NCBI Taxonomy" id="204798"/>
    <lineage>
        <taxon>Bacteria</taxon>
        <taxon>Bacillati</taxon>
        <taxon>Actinomycetota</taxon>
        <taxon>Actinomycetes</taxon>
        <taxon>Pseudonocardiales</taxon>
        <taxon>Pseudonocardiaceae</taxon>
        <taxon>Saccharothrix</taxon>
    </lineage>
</organism>
<evidence type="ECO:0000313" key="2">
    <source>
        <dbReference type="EMBL" id="MFC5052538.1"/>
    </source>
</evidence>
<evidence type="ECO:0000256" key="1">
    <source>
        <dbReference type="SAM" id="Phobius"/>
    </source>
</evidence>
<protein>
    <submittedName>
        <fullName evidence="2">Uncharacterized protein</fullName>
    </submittedName>
</protein>
<keyword evidence="1" id="KW-0812">Transmembrane</keyword>
<keyword evidence="3" id="KW-1185">Reference proteome</keyword>